<evidence type="ECO:0000259" key="2">
    <source>
        <dbReference type="PROSITE" id="PS51462"/>
    </source>
</evidence>
<evidence type="ECO:0000256" key="1">
    <source>
        <dbReference type="ARBA" id="ARBA00022801"/>
    </source>
</evidence>
<dbReference type="EMBL" id="MT663543">
    <property type="protein sequence ID" value="QOI90636.1"/>
    <property type="molecule type" value="Genomic_DNA"/>
</dbReference>
<reference evidence="3" key="1">
    <citation type="submission" date="2020-06" db="EMBL/GenBank/DDBJ databases">
        <title>Lateral gene transfer of anion-conducting channel rhodopsins between green algae and giant viruses.</title>
        <authorList>
            <person name="Rozenberg A."/>
            <person name="Oppermann J."/>
            <person name="Wietek J."/>
            <person name="Fernandez Lahore R.G."/>
            <person name="Sandaa R.-A."/>
            <person name="Bratbak G."/>
            <person name="Hegemann P."/>
            <person name="Beja O."/>
        </authorList>
    </citation>
    <scope>NUCLEOTIDE SEQUENCE</scope>
    <source>
        <strain evidence="3">01B</strain>
    </source>
</reference>
<sequence>MKNVTVYLMNSNGYIMLLQDRRTRKWMTPGGMIEHNETPFKGMIREFKEETNCNFPLHDYTIIREWLWHNHTKVYLIHSKHRFPTTFKQTNETIKRRFIHYTELHYIHDLKHYVKQSIRDLQLLQEITKLSLDVKKFDNPFSYYTKKAIIV</sequence>
<evidence type="ECO:0000313" key="3">
    <source>
        <dbReference type="EMBL" id="QOI90636.1"/>
    </source>
</evidence>
<organismHost>
    <name type="scientific">Pyramimonas plurioculata</name>
    <dbReference type="NCBI Taxonomy" id="36893"/>
</organismHost>
<keyword evidence="1" id="KW-0378">Hydrolase</keyword>
<dbReference type="PROSITE" id="PS00893">
    <property type="entry name" value="NUDIX_BOX"/>
    <property type="match status" value="1"/>
</dbReference>
<name>A0A7M3UPE9_POV01</name>
<dbReference type="SUPFAM" id="SSF55811">
    <property type="entry name" value="Nudix"/>
    <property type="match status" value="1"/>
</dbReference>
<dbReference type="InterPro" id="IPR020084">
    <property type="entry name" value="NUDIX_hydrolase_CS"/>
</dbReference>
<feature type="domain" description="Nudix hydrolase" evidence="2">
    <location>
        <begin position="1"/>
        <end position="122"/>
    </location>
</feature>
<proteinExistence type="predicted"/>
<dbReference type="InterPro" id="IPR015797">
    <property type="entry name" value="NUDIX_hydrolase-like_dom_sf"/>
</dbReference>
<gene>
    <name evidence="3" type="ORF">HWQ62_00505</name>
</gene>
<dbReference type="CDD" id="cd02883">
    <property type="entry name" value="NUDIX_Hydrolase"/>
    <property type="match status" value="1"/>
</dbReference>
<dbReference type="PROSITE" id="PS51462">
    <property type="entry name" value="NUDIX"/>
    <property type="match status" value="1"/>
</dbReference>
<dbReference type="GO" id="GO:0016787">
    <property type="term" value="F:hydrolase activity"/>
    <property type="evidence" value="ECO:0007669"/>
    <property type="project" value="UniProtKB-KW"/>
</dbReference>
<organism evidence="3">
    <name type="scientific">Pyramimonas orientalis virus</name>
    <name type="common">PoV01</name>
    <dbReference type="NCBI Taxonomy" id="455367"/>
    <lineage>
        <taxon>Viruses</taxon>
        <taxon>Varidnaviria</taxon>
        <taxon>Bamfordvirae</taxon>
        <taxon>Nucleocytoviricota</taxon>
        <taxon>Megaviricetes</taxon>
        <taxon>Imitervirales</taxon>
        <taxon>Allomimiviridae</taxon>
        <taxon>Heliosvirus</taxon>
        <taxon>Heliosvirus raunefjordenense</taxon>
    </lineage>
</organism>
<dbReference type="InterPro" id="IPR000086">
    <property type="entry name" value="NUDIX_hydrolase_dom"/>
</dbReference>
<dbReference type="Gene3D" id="3.90.79.10">
    <property type="entry name" value="Nucleoside Triphosphate Pyrophosphohydrolase"/>
    <property type="match status" value="1"/>
</dbReference>
<protein>
    <recommendedName>
        <fullName evidence="2">Nudix hydrolase domain-containing protein</fullName>
    </recommendedName>
</protein>
<accession>A0A7M3UPE9</accession>
<dbReference type="Pfam" id="PF00293">
    <property type="entry name" value="NUDIX"/>
    <property type="match status" value="1"/>
</dbReference>